<accession>A0AB34K364</accession>
<sequence>MVSTAWLRRQSCNGCRSLLGASLLVLYADAVLRVIQGLLGDGFGPLIGAVVANRHSRAAAANASSPPHSPRATGPRPTSSPRLREADLAHLESIDSHDRSDHLLAPRDAAHSCTRHELLLGNLYADLAPWVDRGLRVTEDEMGRLVEYVAEHRGKWDSWVTDTLTPVLIKGGKVYLTLGPPTKDPTNYFWSVLMDLQELARKHKLPDVELLLNFADTPVVKATSQGTPSLPVPVFSYCKQEGYLDILVPGYYSPDRVCEQYRRQYNNVHKWERKANKAFARFTHFCKFTRQQDVYQRTLPPCSRSFFASISDQSSGRLDVAPLNTVNDTNDPSLRFGRTLLKNSSKLPLSEHGRYKYLLDTDGFTSAYKLQQLLAVNSVVLHHRSIWRAYYYDALHAFVHYVPLWKSSSTDVFSLIDWLRGHDAVARRIAINGQHFACNHLTKQGRLCYWLHAIREYAGFMDYTPTLRARSFPLDRINFMCRIQDGPNTCYYNIKPGPLPDGYECRLPVPNWPGVSQGSQGELIARLRWETMPL</sequence>
<evidence type="ECO:0000256" key="2">
    <source>
        <dbReference type="ARBA" id="ARBA00022679"/>
    </source>
</evidence>
<proteinExistence type="inferred from homology"/>
<dbReference type="InterPro" id="IPR006598">
    <property type="entry name" value="CAP10"/>
</dbReference>
<dbReference type="SMART" id="SM00672">
    <property type="entry name" value="CAP10"/>
    <property type="match status" value="1"/>
</dbReference>
<dbReference type="AlphaFoldDB" id="A0AB34K364"/>
<evidence type="ECO:0000313" key="5">
    <source>
        <dbReference type="EMBL" id="KAL1528824.1"/>
    </source>
</evidence>
<comment type="caution">
    <text evidence="5">The sequence shown here is derived from an EMBL/GenBank/DDBJ whole genome shotgun (WGS) entry which is preliminary data.</text>
</comment>
<organism evidence="5 6">
    <name type="scientific">Prymnesium parvum</name>
    <name type="common">Toxic golden alga</name>
    <dbReference type="NCBI Taxonomy" id="97485"/>
    <lineage>
        <taxon>Eukaryota</taxon>
        <taxon>Haptista</taxon>
        <taxon>Haptophyta</taxon>
        <taxon>Prymnesiophyceae</taxon>
        <taxon>Prymnesiales</taxon>
        <taxon>Prymnesiaceae</taxon>
        <taxon>Prymnesium</taxon>
    </lineage>
</organism>
<dbReference type="GO" id="GO:0016740">
    <property type="term" value="F:transferase activity"/>
    <property type="evidence" value="ECO:0007669"/>
    <property type="project" value="UniProtKB-KW"/>
</dbReference>
<evidence type="ECO:0000256" key="3">
    <source>
        <dbReference type="SAM" id="MobiDB-lite"/>
    </source>
</evidence>
<dbReference type="Proteomes" id="UP001515480">
    <property type="component" value="Unassembled WGS sequence"/>
</dbReference>
<evidence type="ECO:0000313" key="6">
    <source>
        <dbReference type="Proteomes" id="UP001515480"/>
    </source>
</evidence>
<feature type="compositionally biased region" description="Low complexity" evidence="3">
    <location>
        <begin position="58"/>
        <end position="72"/>
    </location>
</feature>
<evidence type="ECO:0000259" key="4">
    <source>
        <dbReference type="SMART" id="SM00672"/>
    </source>
</evidence>
<gene>
    <name evidence="5" type="ORF">AB1Y20_010147</name>
</gene>
<feature type="region of interest" description="Disordered" evidence="3">
    <location>
        <begin position="58"/>
        <end position="82"/>
    </location>
</feature>
<comment type="similarity">
    <text evidence="1">Belongs to the glycosyltransferase 90 family.</text>
</comment>
<keyword evidence="6" id="KW-1185">Reference proteome</keyword>
<evidence type="ECO:0000256" key="1">
    <source>
        <dbReference type="ARBA" id="ARBA00010118"/>
    </source>
</evidence>
<feature type="domain" description="Glycosyl transferase CAP10" evidence="4">
    <location>
        <begin position="204"/>
        <end position="464"/>
    </location>
</feature>
<dbReference type="PANTHER" id="PTHR12203">
    <property type="entry name" value="KDEL LYS-ASP-GLU-LEU CONTAINING - RELATED"/>
    <property type="match status" value="1"/>
</dbReference>
<keyword evidence="2" id="KW-0808">Transferase</keyword>
<protein>
    <recommendedName>
        <fullName evidence="4">Glycosyl transferase CAP10 domain-containing protein</fullName>
    </recommendedName>
</protein>
<dbReference type="EMBL" id="JBGBPQ010000002">
    <property type="protein sequence ID" value="KAL1528824.1"/>
    <property type="molecule type" value="Genomic_DNA"/>
</dbReference>
<dbReference type="InterPro" id="IPR051091">
    <property type="entry name" value="O-Glucosyltr/Glycosyltrsf_90"/>
</dbReference>
<name>A0AB34K364_PRYPA</name>
<dbReference type="PANTHER" id="PTHR12203:SF35">
    <property type="entry name" value="PROTEIN O-GLUCOSYLTRANSFERASE 1"/>
    <property type="match status" value="1"/>
</dbReference>
<dbReference type="Pfam" id="PF05686">
    <property type="entry name" value="Glyco_transf_90"/>
    <property type="match status" value="1"/>
</dbReference>
<reference evidence="5 6" key="1">
    <citation type="journal article" date="2024" name="Science">
        <title>Giant polyketide synthase enzymes in the biosynthesis of giant marine polyether toxins.</title>
        <authorList>
            <person name="Fallon T.R."/>
            <person name="Shende V.V."/>
            <person name="Wierzbicki I.H."/>
            <person name="Pendleton A.L."/>
            <person name="Watervoot N.F."/>
            <person name="Auber R.P."/>
            <person name="Gonzalez D.J."/>
            <person name="Wisecaver J.H."/>
            <person name="Moore B.S."/>
        </authorList>
    </citation>
    <scope>NUCLEOTIDE SEQUENCE [LARGE SCALE GENOMIC DNA]</scope>
    <source>
        <strain evidence="5 6">12B1</strain>
    </source>
</reference>